<evidence type="ECO:0000313" key="2">
    <source>
        <dbReference type="EMBL" id="KAK6540155.1"/>
    </source>
</evidence>
<proteinExistence type="predicted"/>
<gene>
    <name evidence="2" type="ORF">TWF694_008976</name>
</gene>
<evidence type="ECO:0000313" key="3">
    <source>
        <dbReference type="Proteomes" id="UP001365542"/>
    </source>
</evidence>
<dbReference type="EMBL" id="JAVHJO010000005">
    <property type="protein sequence ID" value="KAK6540155.1"/>
    <property type="molecule type" value="Genomic_DNA"/>
</dbReference>
<keyword evidence="3" id="KW-1185">Reference proteome</keyword>
<comment type="caution">
    <text evidence="2">The sequence shown here is derived from an EMBL/GenBank/DDBJ whole genome shotgun (WGS) entry which is preliminary data.</text>
</comment>
<dbReference type="Pfam" id="PF12937">
    <property type="entry name" value="F-box-like"/>
    <property type="match status" value="1"/>
</dbReference>
<organism evidence="2 3">
    <name type="scientific">Orbilia ellipsospora</name>
    <dbReference type="NCBI Taxonomy" id="2528407"/>
    <lineage>
        <taxon>Eukaryota</taxon>
        <taxon>Fungi</taxon>
        <taxon>Dikarya</taxon>
        <taxon>Ascomycota</taxon>
        <taxon>Pezizomycotina</taxon>
        <taxon>Orbiliomycetes</taxon>
        <taxon>Orbiliales</taxon>
        <taxon>Orbiliaceae</taxon>
        <taxon>Orbilia</taxon>
    </lineage>
</organism>
<reference evidence="2 3" key="1">
    <citation type="submission" date="2019-10" db="EMBL/GenBank/DDBJ databases">
        <authorList>
            <person name="Palmer J.M."/>
        </authorList>
    </citation>
    <scope>NUCLEOTIDE SEQUENCE [LARGE SCALE GENOMIC DNA]</scope>
    <source>
        <strain evidence="2 3">TWF694</strain>
    </source>
</reference>
<dbReference type="InterPro" id="IPR036047">
    <property type="entry name" value="F-box-like_dom_sf"/>
</dbReference>
<name>A0AAV9XDH6_9PEZI</name>
<dbReference type="AlphaFoldDB" id="A0AAV9XDH6"/>
<dbReference type="InterPro" id="IPR001810">
    <property type="entry name" value="F-box_dom"/>
</dbReference>
<protein>
    <recommendedName>
        <fullName evidence="1">F-box domain-containing protein</fullName>
    </recommendedName>
</protein>
<evidence type="ECO:0000259" key="1">
    <source>
        <dbReference type="Pfam" id="PF12937"/>
    </source>
</evidence>
<sequence>MAFVIPTFTGRKHVIHRHLEAWNNTLSGSNSLAEMGQSPNMASFSIGRAGMGSLPPELVLQIIEYPILTDRDKASLAATCRSLRELVYPILYRRFDWVTPFHLKSGLGHWVSGFGILIELLLDPLVQSLVTVFDFDPPDVKLKAFEKRSKLVREMTVLGGYEYFKEMGILTRCYGPKDNGDAYIKLFKSFDNLTAIELDDRGALSWSGYLRAVASILVSKPKLEDLTLRHRLGVYPIDDLKVDVGQIEKIKSKGVVAKPKSLTIILGRRFEPSEIDYRQFNQLIEVLHGATDEVKMFKLFAGYSKLDEYDFSFAVDECGESEKAVPKYWSFPNLTELEFHADNFPSKTSIQSIRPEGLEKTKKLKIVCDVLKTDIFVLARNLSAFKNIEELNIWDPQWGNLDYDNDETLETACQHLSTLKSDLQNLRTIKWELGYEVCTTSITLNLGHRSEKCVPSITRTLHPRSTEWGRKTLLSRLNYIKDGYILANASK</sequence>
<accession>A0AAV9XDH6</accession>
<dbReference type="SUPFAM" id="SSF81383">
    <property type="entry name" value="F-box domain"/>
    <property type="match status" value="1"/>
</dbReference>
<dbReference type="SUPFAM" id="SSF52047">
    <property type="entry name" value="RNI-like"/>
    <property type="match status" value="1"/>
</dbReference>
<dbReference type="Proteomes" id="UP001365542">
    <property type="component" value="Unassembled WGS sequence"/>
</dbReference>
<feature type="domain" description="F-box" evidence="1">
    <location>
        <begin position="52"/>
        <end position="95"/>
    </location>
</feature>